<evidence type="ECO:0000313" key="15">
    <source>
        <dbReference type="EMBL" id="SCB64488.1"/>
    </source>
</evidence>
<evidence type="ECO:0000256" key="13">
    <source>
        <dbReference type="SAM" id="MobiDB-lite"/>
    </source>
</evidence>
<evidence type="ECO:0000256" key="10">
    <source>
        <dbReference type="ARBA" id="ARBA00023128"/>
    </source>
</evidence>
<dbReference type="GO" id="GO:0005743">
    <property type="term" value="C:mitochondrial inner membrane"/>
    <property type="evidence" value="ECO:0007669"/>
    <property type="project" value="UniProtKB-SubCell"/>
</dbReference>
<dbReference type="SMART" id="SM00978">
    <property type="entry name" value="Tim44"/>
    <property type="match status" value="1"/>
</dbReference>
<dbReference type="PANTHER" id="PTHR10721">
    <property type="entry name" value="MITOCHONDRIAL IMPORT INNER MEMBRANE TRANSLOCASE SUBUNIT TIM44"/>
    <property type="match status" value="1"/>
</dbReference>
<comment type="similarity">
    <text evidence="2">Belongs to the Tim44 family.</text>
</comment>
<keyword evidence="8" id="KW-0809">Transit peptide</keyword>
<feature type="compositionally biased region" description="Polar residues" evidence="13">
    <location>
        <begin position="1"/>
        <end position="13"/>
    </location>
</feature>
<dbReference type="SUPFAM" id="SSF54427">
    <property type="entry name" value="NTF2-like"/>
    <property type="match status" value="1"/>
</dbReference>
<reference evidence="16" key="1">
    <citation type="journal article" date="2007" name="Science">
        <title>The Fusarium graminearum genome reveals a link between localized polymorphism and pathogen specialization.</title>
        <authorList>
            <person name="Cuomo C.A."/>
            <person name="Gueldener U."/>
            <person name="Xu J.-R."/>
            <person name="Trail F."/>
            <person name="Turgeon B.G."/>
            <person name="Di Pietro A."/>
            <person name="Walton J.D."/>
            <person name="Ma L.-J."/>
            <person name="Baker S.E."/>
            <person name="Rep M."/>
            <person name="Adam G."/>
            <person name="Antoniw J."/>
            <person name="Baldwin T."/>
            <person name="Calvo S.E."/>
            <person name="Chang Y.-L."/>
            <person name="DeCaprio D."/>
            <person name="Gale L.R."/>
            <person name="Gnerre S."/>
            <person name="Goswami R.S."/>
            <person name="Hammond-Kosack K."/>
            <person name="Harris L.J."/>
            <person name="Hilburn K."/>
            <person name="Kennell J.C."/>
            <person name="Kroken S."/>
            <person name="Magnuson J.K."/>
            <person name="Mannhaupt G."/>
            <person name="Mauceli E.W."/>
            <person name="Mewes H.-W."/>
            <person name="Mitterbauer R."/>
            <person name="Muehlbauer G."/>
            <person name="Muensterkoetter M."/>
            <person name="Nelson D."/>
            <person name="O'Donnell K."/>
            <person name="Ouellet T."/>
            <person name="Qi W."/>
            <person name="Quesneville H."/>
            <person name="Roncero M.I.G."/>
            <person name="Seong K.-Y."/>
            <person name="Tetko I.V."/>
            <person name="Urban M."/>
            <person name="Waalwijk C."/>
            <person name="Ward T.J."/>
            <person name="Yao J."/>
            <person name="Birren B.W."/>
            <person name="Kistler H.C."/>
        </authorList>
    </citation>
    <scope>NUCLEOTIDE SEQUENCE [LARGE SCALE GENOMIC DNA]</scope>
    <source>
        <strain evidence="16">ATCC MYA-4620 / CBS 123657 / FGSC 9075 / NRRL 31084 / PH-1</strain>
    </source>
</reference>
<dbReference type="InterPro" id="IPR032710">
    <property type="entry name" value="NTF2-like_dom_sf"/>
</dbReference>
<protein>
    <recommendedName>
        <fullName evidence="12">Mitochondrial import inner membrane translocase subunit TIM44</fullName>
    </recommendedName>
</protein>
<keyword evidence="16" id="KW-1185">Reference proteome</keyword>
<dbReference type="GO" id="GO:0051087">
    <property type="term" value="F:protein-folding chaperone binding"/>
    <property type="evidence" value="ECO:0007669"/>
    <property type="project" value="TreeGrafter"/>
</dbReference>
<dbReference type="Gene3D" id="3.10.450.240">
    <property type="match status" value="1"/>
</dbReference>
<evidence type="ECO:0000256" key="5">
    <source>
        <dbReference type="ARBA" id="ARBA00022792"/>
    </source>
</evidence>
<evidence type="ECO:0000256" key="8">
    <source>
        <dbReference type="ARBA" id="ARBA00022946"/>
    </source>
</evidence>
<evidence type="ECO:0000259" key="14">
    <source>
        <dbReference type="SMART" id="SM00978"/>
    </source>
</evidence>
<dbReference type="InParanoid" id="A0A1C3YIX0"/>
<keyword evidence="7" id="KW-0653">Protein transport</keyword>
<dbReference type="FunCoup" id="A0A1C3YIX0">
    <property type="interactions" value="1024"/>
</dbReference>
<dbReference type="VEuPathDB" id="FungiDB:FGRAMPH1_01G06627"/>
<evidence type="ECO:0000256" key="2">
    <source>
        <dbReference type="ARBA" id="ARBA00009597"/>
    </source>
</evidence>
<organism evidence="15 16">
    <name type="scientific">Gibberella zeae (strain ATCC MYA-4620 / CBS 123657 / FGSC 9075 / NRRL 31084 / PH-1)</name>
    <name type="common">Wheat head blight fungus</name>
    <name type="synonym">Fusarium graminearum</name>
    <dbReference type="NCBI Taxonomy" id="229533"/>
    <lineage>
        <taxon>Eukaryota</taxon>
        <taxon>Fungi</taxon>
        <taxon>Dikarya</taxon>
        <taxon>Ascomycota</taxon>
        <taxon>Pezizomycotina</taxon>
        <taxon>Sordariomycetes</taxon>
        <taxon>Hypocreomycetidae</taxon>
        <taxon>Hypocreales</taxon>
        <taxon>Nectriaceae</taxon>
        <taxon>Fusarium</taxon>
    </lineage>
</organism>
<dbReference type="InterPro" id="IPR039544">
    <property type="entry name" value="Tim44-like"/>
</dbReference>
<keyword evidence="3" id="KW-0813">Transport</keyword>
<evidence type="ECO:0000256" key="11">
    <source>
        <dbReference type="ARBA" id="ARBA00023136"/>
    </source>
</evidence>
<dbReference type="eggNOG" id="KOG2580">
    <property type="taxonomic scope" value="Eukaryota"/>
</dbReference>
<evidence type="ECO:0000256" key="12">
    <source>
        <dbReference type="ARBA" id="ARBA00074309"/>
    </source>
</evidence>
<dbReference type="Pfam" id="PF04280">
    <property type="entry name" value="Tim44"/>
    <property type="match status" value="1"/>
</dbReference>
<evidence type="ECO:0000256" key="1">
    <source>
        <dbReference type="ARBA" id="ARBA00004637"/>
    </source>
</evidence>
<evidence type="ECO:0000313" key="16">
    <source>
        <dbReference type="Proteomes" id="UP000070720"/>
    </source>
</evidence>
<name>A0A1C3YIX0_GIBZE</name>
<gene>
    <name evidence="15" type="ORF">FGRAMPH1_01T06627</name>
</gene>
<dbReference type="InterPro" id="IPR007379">
    <property type="entry name" value="Tim44-like_dom"/>
</dbReference>
<comment type="subcellular location">
    <subcellularLocation>
        <location evidence="1">Mitochondrion inner membrane</location>
        <topology evidence="1">Peripheral membrane protein</topology>
    </subcellularLocation>
</comment>
<keyword evidence="5" id="KW-0999">Mitochondrion inner membrane</keyword>
<feature type="region of interest" description="Disordered" evidence="13">
    <location>
        <begin position="84"/>
        <end position="178"/>
    </location>
</feature>
<keyword evidence="4" id="KW-0547">Nucleotide-binding</keyword>
<evidence type="ECO:0000256" key="7">
    <source>
        <dbReference type="ARBA" id="ARBA00022927"/>
    </source>
</evidence>
<sequence>MNSLARKTASSELALSRASVHVSSAGRSPAYRRLASQLSQNASRNGATPQSSMLPGSVRSPLRSSFVPAELRCTPTYTAQSRFFHLSSRLHQEKPQSEQKASPPPPADAKEQKPTDSESEAKSEKPEEEQSKKTDEGENGDKERKEKEDGEGEGEGKDKKKEDAPPPPPHGDKTPWQVFMETMNTEFQKSQEWNESTKQIAASANQFAESEGVRRAREAYEKSTGAVSSTLGKGAKATAGAIGKGASWTWDTSVVKGVRKAANVTGDAVDKATQPIRNTEAYKNVKDVIDDGSSSRYGGWVEKEERRKRREALDKQRGYKAPEAMEEDINAGTSVTVHKDAAWKEAWRDFRDQNKYVQGLFSLRGKYDESENPLVSTARSITDRIGGFFAENETAMVIKKFRSMDPGFQTEPFLQELREYILPEVLDAYVKGETETLKLWLSAAQYSVYEALTKQYLQAGMKSDGKILDIRNVDILRARMLDPGEVPVFIVTCRTQEVHVYRNAKTNELAAGMEDKVQLVTYAIGITRVPEDVNNPETRGWRLIEMQKSGRDWY</sequence>
<feature type="domain" description="Tim44-like" evidence="14">
    <location>
        <begin position="394"/>
        <end position="548"/>
    </location>
</feature>
<dbReference type="AlphaFoldDB" id="A0A1C3YIX0"/>
<dbReference type="EMBL" id="HG970332">
    <property type="protein sequence ID" value="SCB64488.1"/>
    <property type="molecule type" value="Genomic_DNA"/>
</dbReference>
<keyword evidence="9" id="KW-0811">Translocation</keyword>
<reference evidence="15 16" key="3">
    <citation type="journal article" date="2015" name="BMC Genomics">
        <title>The completed genome sequence of the pathogenic ascomycete fungus Fusarium graminearum.</title>
        <authorList>
            <person name="King R."/>
            <person name="Urban M."/>
            <person name="Hammond-Kosack M.C."/>
            <person name="Hassani-Pak K."/>
            <person name="Hammond-Kosack K.E."/>
        </authorList>
    </citation>
    <scope>NUCLEOTIDE SEQUENCE [LARGE SCALE GENOMIC DNA]</scope>
    <source>
        <strain evidence="16">ATCC MYA-4620 / CBS 123657 / FGSC 9075 / NRRL 31084 / PH-1</strain>
    </source>
</reference>
<accession>A0A1C3YIX0</accession>
<keyword evidence="10" id="KW-0496">Mitochondrion</keyword>
<evidence type="ECO:0000256" key="4">
    <source>
        <dbReference type="ARBA" id="ARBA00022741"/>
    </source>
</evidence>
<evidence type="ECO:0000256" key="3">
    <source>
        <dbReference type="ARBA" id="ARBA00022448"/>
    </source>
</evidence>
<keyword evidence="11" id="KW-0472">Membrane</keyword>
<dbReference type="PANTHER" id="PTHR10721:SF1">
    <property type="entry name" value="MITOCHONDRIAL IMPORT INNER MEMBRANE TRANSLOCASE SUBUNIT TIM44"/>
    <property type="match status" value="1"/>
</dbReference>
<keyword evidence="6" id="KW-0067">ATP-binding</keyword>
<dbReference type="GO" id="GO:0005524">
    <property type="term" value="F:ATP binding"/>
    <property type="evidence" value="ECO:0007669"/>
    <property type="project" value="UniProtKB-KW"/>
</dbReference>
<dbReference type="Proteomes" id="UP000070720">
    <property type="component" value="Chromosome 1"/>
</dbReference>
<reference evidence="16" key="2">
    <citation type="journal article" date="2010" name="Nature">
        <title>Comparative genomics reveals mobile pathogenicity chromosomes in Fusarium.</title>
        <authorList>
            <person name="Ma L.J."/>
            <person name="van der Does H.C."/>
            <person name="Borkovich K.A."/>
            <person name="Coleman J.J."/>
            <person name="Daboussi M.J."/>
            <person name="Di Pietro A."/>
            <person name="Dufresne M."/>
            <person name="Freitag M."/>
            <person name="Grabherr M."/>
            <person name="Henrissat B."/>
            <person name="Houterman P.M."/>
            <person name="Kang S."/>
            <person name="Shim W.B."/>
            <person name="Woloshuk C."/>
            <person name="Xie X."/>
            <person name="Xu J.R."/>
            <person name="Antoniw J."/>
            <person name="Baker S.E."/>
            <person name="Bluhm B.H."/>
            <person name="Breakspear A."/>
            <person name="Brown D.W."/>
            <person name="Butchko R.A."/>
            <person name="Chapman S."/>
            <person name="Coulson R."/>
            <person name="Coutinho P.M."/>
            <person name="Danchin E.G."/>
            <person name="Diener A."/>
            <person name="Gale L.R."/>
            <person name="Gardiner D.M."/>
            <person name="Goff S."/>
            <person name="Hammond-Kosack K.E."/>
            <person name="Hilburn K."/>
            <person name="Hua-Van A."/>
            <person name="Jonkers W."/>
            <person name="Kazan K."/>
            <person name="Kodira C.D."/>
            <person name="Koehrsen M."/>
            <person name="Kumar L."/>
            <person name="Lee Y.H."/>
            <person name="Li L."/>
            <person name="Manners J.M."/>
            <person name="Miranda-Saavedra D."/>
            <person name="Mukherjee M."/>
            <person name="Park G."/>
            <person name="Park J."/>
            <person name="Park S.Y."/>
            <person name="Proctor R.H."/>
            <person name="Regev A."/>
            <person name="Ruiz-Roldan M.C."/>
            <person name="Sain D."/>
            <person name="Sakthikumar S."/>
            <person name="Sykes S."/>
            <person name="Schwartz D.C."/>
            <person name="Turgeon B.G."/>
            <person name="Wapinski I."/>
            <person name="Yoder O."/>
            <person name="Young S."/>
            <person name="Zeng Q."/>
            <person name="Zhou S."/>
            <person name="Galagan J."/>
            <person name="Cuomo C.A."/>
            <person name="Kistler H.C."/>
            <person name="Rep M."/>
        </authorList>
    </citation>
    <scope>GENOME REANNOTATION</scope>
    <source>
        <strain evidence="16">ATCC MYA-4620 / CBS 123657 / FGSC 9075 / NRRL 31084 / PH-1</strain>
    </source>
</reference>
<dbReference type="GO" id="GO:0030150">
    <property type="term" value="P:protein import into mitochondrial matrix"/>
    <property type="evidence" value="ECO:0007669"/>
    <property type="project" value="TreeGrafter"/>
</dbReference>
<feature type="region of interest" description="Disordered" evidence="13">
    <location>
        <begin position="1"/>
        <end position="61"/>
    </location>
</feature>
<dbReference type="FunFam" id="3.10.450.240:FF:000002">
    <property type="entry name" value="Mitochondrial import inner membrane translocase subunit TIM44"/>
    <property type="match status" value="1"/>
</dbReference>
<feature type="compositionally biased region" description="Polar residues" evidence="13">
    <location>
        <begin position="36"/>
        <end position="54"/>
    </location>
</feature>
<feature type="compositionally biased region" description="Basic and acidic residues" evidence="13">
    <location>
        <begin position="108"/>
        <end position="164"/>
    </location>
</feature>
<dbReference type="STRING" id="229533.A0A1C3YIX0"/>
<proteinExistence type="inferred from homology"/>
<evidence type="ECO:0000256" key="9">
    <source>
        <dbReference type="ARBA" id="ARBA00023010"/>
    </source>
</evidence>
<evidence type="ECO:0000256" key="6">
    <source>
        <dbReference type="ARBA" id="ARBA00022840"/>
    </source>
</evidence>